<evidence type="ECO:0000313" key="6">
    <source>
        <dbReference type="EMBL" id="NYS24774.1"/>
    </source>
</evidence>
<comment type="cofactor">
    <cofactor evidence="1">
        <name>Zn(2+)</name>
        <dbReference type="ChEBI" id="CHEBI:29105"/>
    </cofactor>
</comment>
<evidence type="ECO:0000256" key="2">
    <source>
        <dbReference type="ARBA" id="ARBA00022723"/>
    </source>
</evidence>
<keyword evidence="3" id="KW-0378">Hydrolase</keyword>
<comment type="caution">
    <text evidence="6">The sequence shown here is derived from an EMBL/GenBank/DDBJ whole genome shotgun (WGS) entry which is preliminary data.</text>
</comment>
<keyword evidence="2" id="KW-0479">Metal-binding</keyword>
<proteinExistence type="inferred from homology"/>
<dbReference type="Pfam" id="PF02633">
    <property type="entry name" value="Creatininase"/>
    <property type="match status" value="1"/>
</dbReference>
<evidence type="ECO:0000256" key="4">
    <source>
        <dbReference type="ARBA" id="ARBA00022833"/>
    </source>
</evidence>
<dbReference type="Gene3D" id="3.40.50.10310">
    <property type="entry name" value="Creatininase"/>
    <property type="match status" value="1"/>
</dbReference>
<dbReference type="EMBL" id="JACBXS010000011">
    <property type="protein sequence ID" value="NYS24774.1"/>
    <property type="molecule type" value="Genomic_DNA"/>
</dbReference>
<keyword evidence="7" id="KW-1185">Reference proteome</keyword>
<accession>A0A7Z0HYR3</accession>
<comment type="similarity">
    <text evidence="5">Belongs to the creatininase superfamily.</text>
</comment>
<dbReference type="GO" id="GO:0046872">
    <property type="term" value="F:metal ion binding"/>
    <property type="evidence" value="ECO:0007669"/>
    <property type="project" value="UniProtKB-KW"/>
</dbReference>
<dbReference type="AlphaFoldDB" id="A0A7Z0HYR3"/>
<organism evidence="6 7">
    <name type="scientific">Rhabdonatronobacter sediminivivens</name>
    <dbReference type="NCBI Taxonomy" id="2743469"/>
    <lineage>
        <taxon>Bacteria</taxon>
        <taxon>Pseudomonadati</taxon>
        <taxon>Pseudomonadota</taxon>
        <taxon>Alphaproteobacteria</taxon>
        <taxon>Rhodobacterales</taxon>
        <taxon>Paracoccaceae</taxon>
        <taxon>Rhabdonatronobacter</taxon>
    </lineage>
</organism>
<dbReference type="InterPro" id="IPR024087">
    <property type="entry name" value="Creatininase-like_sf"/>
</dbReference>
<sequence length="245" mass="26108">MRLDHMTWEEVDSYLARRSDAVLPVGSTEQHGPIGLIGTDTLCATAVAEQAADRAGAVVLAPLAYTPAPFNMGFAGTISVSEATFSALLSEITAALAAHGFRKLYVLNGHGANLAPLRALAADAPLTLRIRSWWDYPQTNALRQALYGDWEGMHATPSEISITQALHRRVDRAPLPAPEALDAAFRARHAGDRHGPPGEHRARFPCGRVGAWSELARPEHGAQLLALATAEAAADIDAFARAPDA</sequence>
<dbReference type="SUPFAM" id="SSF102215">
    <property type="entry name" value="Creatininase"/>
    <property type="match status" value="1"/>
</dbReference>
<reference evidence="6 7" key="1">
    <citation type="journal article" date="2000" name="Arch. Microbiol.">
        <title>Rhodobaca bogoriensis gen. nov. and sp. nov., an alkaliphilic purple nonsulfur bacterium from African Rift Valley soda lakes.</title>
        <authorList>
            <person name="Milford A.D."/>
            <person name="Achenbach L.A."/>
            <person name="Jung D.O."/>
            <person name="Madigan M.T."/>
        </authorList>
    </citation>
    <scope>NUCLEOTIDE SEQUENCE [LARGE SCALE GENOMIC DNA]</scope>
    <source>
        <strain evidence="6 7">2376</strain>
    </source>
</reference>
<dbReference type="GO" id="GO:0009231">
    <property type="term" value="P:riboflavin biosynthetic process"/>
    <property type="evidence" value="ECO:0007669"/>
    <property type="project" value="TreeGrafter"/>
</dbReference>
<dbReference type="GO" id="GO:0016811">
    <property type="term" value="F:hydrolase activity, acting on carbon-nitrogen (but not peptide) bonds, in linear amides"/>
    <property type="evidence" value="ECO:0007669"/>
    <property type="project" value="TreeGrafter"/>
</dbReference>
<dbReference type="PANTHER" id="PTHR35005">
    <property type="entry name" value="3-DEHYDRO-SCYLLO-INOSOSE HYDROLASE"/>
    <property type="match status" value="1"/>
</dbReference>
<dbReference type="InterPro" id="IPR003785">
    <property type="entry name" value="Creatininase/forma_Hydrolase"/>
</dbReference>
<name>A0A7Z0HYR3_9RHOB</name>
<evidence type="ECO:0000256" key="1">
    <source>
        <dbReference type="ARBA" id="ARBA00001947"/>
    </source>
</evidence>
<keyword evidence="4" id="KW-0862">Zinc</keyword>
<evidence type="ECO:0000256" key="5">
    <source>
        <dbReference type="ARBA" id="ARBA00024029"/>
    </source>
</evidence>
<evidence type="ECO:0000313" key="7">
    <source>
        <dbReference type="Proteomes" id="UP000529417"/>
    </source>
</evidence>
<evidence type="ECO:0000256" key="3">
    <source>
        <dbReference type="ARBA" id="ARBA00022801"/>
    </source>
</evidence>
<protein>
    <submittedName>
        <fullName evidence="6">Creatininase family protein</fullName>
    </submittedName>
</protein>
<gene>
    <name evidence="6" type="ORF">HUK65_07185</name>
</gene>
<dbReference type="PANTHER" id="PTHR35005:SF1">
    <property type="entry name" value="2-AMINO-5-FORMYLAMINO-6-RIBOSYLAMINOPYRIMIDIN-4(3H)-ONE 5'-MONOPHOSPHATE DEFORMYLASE"/>
    <property type="match status" value="1"/>
</dbReference>
<dbReference type="Proteomes" id="UP000529417">
    <property type="component" value="Unassembled WGS sequence"/>
</dbReference>